<feature type="compositionally biased region" description="Polar residues" evidence="1">
    <location>
        <begin position="1"/>
        <end position="10"/>
    </location>
</feature>
<sequence>MDTGAAQQHRGQAGRGWEHVGGSESAAAPPIPAALLEGTRVKVTGHPLSPDGRPPPLVLHRHSPREGRAGSACAAASGVCGGTCLSPPRGGKVGGTEGMALQQYSGATTNGPHPVGPEPSASRLLAPAACSLHEQSKQNWSGHTGL</sequence>
<gene>
    <name evidence="2" type="ORF">I79_020030</name>
</gene>
<protein>
    <submittedName>
        <fullName evidence="2">Uncharacterized protein</fullName>
    </submittedName>
</protein>
<reference evidence="3" key="1">
    <citation type="journal article" date="2011" name="Nat. Biotechnol.">
        <title>The genomic sequence of the Chinese hamster ovary (CHO)-K1 cell line.</title>
        <authorList>
            <person name="Xu X."/>
            <person name="Nagarajan H."/>
            <person name="Lewis N.E."/>
            <person name="Pan S."/>
            <person name="Cai Z."/>
            <person name="Liu X."/>
            <person name="Chen W."/>
            <person name="Xie M."/>
            <person name="Wang W."/>
            <person name="Hammond S."/>
            <person name="Andersen M.R."/>
            <person name="Neff N."/>
            <person name="Passarelli B."/>
            <person name="Koh W."/>
            <person name="Fan H.C."/>
            <person name="Wang J."/>
            <person name="Gui Y."/>
            <person name="Lee K.H."/>
            <person name="Betenbaugh M.J."/>
            <person name="Quake S.R."/>
            <person name="Famili I."/>
            <person name="Palsson B.O."/>
            <person name="Wang J."/>
        </authorList>
    </citation>
    <scope>NUCLEOTIDE SEQUENCE [LARGE SCALE GENOMIC DNA]</scope>
    <source>
        <strain evidence="3">CHO K1 cell line</strain>
    </source>
</reference>
<feature type="region of interest" description="Disordered" evidence="1">
    <location>
        <begin position="43"/>
        <end position="70"/>
    </location>
</feature>
<evidence type="ECO:0000256" key="1">
    <source>
        <dbReference type="SAM" id="MobiDB-lite"/>
    </source>
</evidence>
<dbReference type="AlphaFoldDB" id="G3I8Z7"/>
<dbReference type="Proteomes" id="UP000001075">
    <property type="component" value="Unassembled WGS sequence"/>
</dbReference>
<name>G3I8Z7_CRIGR</name>
<evidence type="ECO:0000313" key="3">
    <source>
        <dbReference type="Proteomes" id="UP000001075"/>
    </source>
</evidence>
<dbReference type="InParanoid" id="G3I8Z7"/>
<dbReference type="EMBL" id="JH001553">
    <property type="protein sequence ID" value="EGW13654.1"/>
    <property type="molecule type" value="Genomic_DNA"/>
</dbReference>
<organism evidence="2 3">
    <name type="scientific">Cricetulus griseus</name>
    <name type="common">Chinese hamster</name>
    <name type="synonym">Cricetulus barabensis griseus</name>
    <dbReference type="NCBI Taxonomy" id="10029"/>
    <lineage>
        <taxon>Eukaryota</taxon>
        <taxon>Metazoa</taxon>
        <taxon>Chordata</taxon>
        <taxon>Craniata</taxon>
        <taxon>Vertebrata</taxon>
        <taxon>Euteleostomi</taxon>
        <taxon>Mammalia</taxon>
        <taxon>Eutheria</taxon>
        <taxon>Euarchontoglires</taxon>
        <taxon>Glires</taxon>
        <taxon>Rodentia</taxon>
        <taxon>Myomorpha</taxon>
        <taxon>Muroidea</taxon>
        <taxon>Cricetidae</taxon>
        <taxon>Cricetinae</taxon>
        <taxon>Cricetulus</taxon>
    </lineage>
</organism>
<proteinExistence type="predicted"/>
<accession>G3I8Z7</accession>
<evidence type="ECO:0000313" key="2">
    <source>
        <dbReference type="EMBL" id="EGW13654.1"/>
    </source>
</evidence>
<feature type="region of interest" description="Disordered" evidence="1">
    <location>
        <begin position="1"/>
        <end position="29"/>
    </location>
</feature>